<dbReference type="PROSITE" id="PS51257">
    <property type="entry name" value="PROKAR_LIPOPROTEIN"/>
    <property type="match status" value="1"/>
</dbReference>
<dbReference type="EMBL" id="QOVI01000001">
    <property type="protein sequence ID" value="RXG18165.1"/>
    <property type="molecule type" value="Genomic_DNA"/>
</dbReference>
<dbReference type="InterPro" id="IPR025366">
    <property type="entry name" value="DUF4270"/>
</dbReference>
<comment type="caution">
    <text evidence="1">The sequence shown here is derived from an EMBL/GenBank/DDBJ whole genome shotgun (WGS) entry which is preliminary data.</text>
</comment>
<reference evidence="1 2" key="1">
    <citation type="submission" date="2018-07" db="EMBL/GenBank/DDBJ databases">
        <title>Leeuwenhoekiella genomics.</title>
        <authorList>
            <person name="Tahon G."/>
            <person name="Willems A."/>
        </authorList>
    </citation>
    <scope>NUCLEOTIDE SEQUENCE [LARGE SCALE GENOMIC DNA]</scope>
    <source>
        <strain evidence="1 2">R-50232</strain>
    </source>
</reference>
<dbReference type="RefSeq" id="WP_128759740.1">
    <property type="nucleotide sequence ID" value="NZ_QOVI01000001.1"/>
</dbReference>
<dbReference type="AlphaFoldDB" id="A0A4Q0NZY4"/>
<keyword evidence="2" id="KW-1185">Reference proteome</keyword>
<evidence type="ECO:0000313" key="2">
    <source>
        <dbReference type="Proteomes" id="UP000289821"/>
    </source>
</evidence>
<dbReference type="Pfam" id="PF14092">
    <property type="entry name" value="DUF4270"/>
    <property type="match status" value="1"/>
</dbReference>
<sequence length="533" mass="58701">MKLNTVLTRTLGVLMLLFIFFSCEDDIQGIGSGLVDESNFTSGSETYPVVAYSERFFDSVGVQTNGFSAGALGYYQDSIYGSTRASTLSQVELSVYNSTYGTNPVIDSVVFEMPYFSTESINSDNENVYTLDSVYGSDPIKLTAFRSNYFLNSNSAPDLENGAVYYSDDIAEFNGVEGDTIFSETFTPSNSPFVTVVPADSEDEDDTRTTLSPRLRLRLDQNSYGETYWQTNILDKGGDDELFNPNAFRNYFRGIYLKAEPVSNKGSYFLFDKSNTNIIIYYKNGAEGSRRSASLTMSFRGGSVIGYDNDFNASIKAELSGLDKENGEENLYLKGGQGSMAVIELFGPDDNNDGIPDDLAFMRTEQRLIREANLEFFVDQDKINSFAGSSVSEPERIYIYNLETNQPLRDFSVDATASSNGAITAVGTTHLGPLTRTETGEGISYKIRITEYLKRLLDEDNDNPATKLGVVVSQNLLSTATGSIEGKTSSDIPSRVPYSSIISNRGTILYGSSESVPEAKRLKLKVFYSEASN</sequence>
<dbReference type="OrthoDB" id="1466062at2"/>
<accession>A0A4Q0NZY4</accession>
<proteinExistence type="predicted"/>
<dbReference type="Proteomes" id="UP000289821">
    <property type="component" value="Unassembled WGS sequence"/>
</dbReference>
<evidence type="ECO:0008006" key="3">
    <source>
        <dbReference type="Google" id="ProtNLM"/>
    </source>
</evidence>
<protein>
    <recommendedName>
        <fullName evidence="3">DUF4270 domain-containing protein</fullName>
    </recommendedName>
</protein>
<evidence type="ECO:0000313" key="1">
    <source>
        <dbReference type="EMBL" id="RXG18165.1"/>
    </source>
</evidence>
<name>A0A4Q0NZY4_9FLAO</name>
<organism evidence="1 2">
    <name type="scientific">Leeuwenhoekiella aestuarii</name>
    <dbReference type="NCBI Taxonomy" id="2249426"/>
    <lineage>
        <taxon>Bacteria</taxon>
        <taxon>Pseudomonadati</taxon>
        <taxon>Bacteroidota</taxon>
        <taxon>Flavobacteriia</taxon>
        <taxon>Flavobacteriales</taxon>
        <taxon>Flavobacteriaceae</taxon>
        <taxon>Leeuwenhoekiella</taxon>
    </lineage>
</organism>
<gene>
    <name evidence="1" type="ORF">DSM04_101354</name>
</gene>